<dbReference type="PANTHER" id="PTHR46968">
    <property type="entry name" value="E3 UBIQUITIN-PROTEIN LIGASE RNF138"/>
    <property type="match status" value="1"/>
</dbReference>
<sequence>MHAKARLWLTPMKCVLPHALSQRIRNPVRFKMAHLECHPDNTYALRRKFPHGKHLETDRHVYRRHQGVSIAMELTGQTDNGTSGQDSHDVPSDEFDCPICHDVLKTPIRTRACRHVFCRSCFEAAVQAGGPQCPLCRGPVSERERKAQDVQQQMRARRGPCRACGSLGNWTLSQHAMGKGQGAILGSLLSKMRTHYKYCQAYIDEYGPPPDSRILLGVHNGGGGRALTPAPSRTLPGVGAPPLSSLTGSLGAVYCCPYCQQQGLSDMALVQHCILLHARAHTPAVLEGYNACWFCFLSYFTTSSEQRNQVCPICASTSWGDPSYFSRNLIGHFRARHRYSYDIYMNVREDEDAQLQLAIQQSILQLTDRIITA</sequence>
<keyword evidence="4" id="KW-0832">Ubl conjugation</keyword>
<dbReference type="GO" id="GO:0003697">
    <property type="term" value="F:single-stranded DNA binding"/>
    <property type="evidence" value="ECO:0007669"/>
    <property type="project" value="TreeGrafter"/>
</dbReference>
<evidence type="ECO:0000313" key="11">
    <source>
        <dbReference type="Proteomes" id="UP000824540"/>
    </source>
</evidence>
<keyword evidence="11" id="KW-1185">Reference proteome</keyword>
<dbReference type="PROSITE" id="PS50089">
    <property type="entry name" value="ZF_RING_2"/>
    <property type="match status" value="1"/>
</dbReference>
<keyword evidence="3" id="KW-0862">Zinc</keyword>
<name>A0A8T2MZW2_9TELE</name>
<dbReference type="InterPro" id="IPR001841">
    <property type="entry name" value="Znf_RING"/>
</dbReference>
<dbReference type="GO" id="GO:0035861">
    <property type="term" value="C:site of double-strand break"/>
    <property type="evidence" value="ECO:0007669"/>
    <property type="project" value="TreeGrafter"/>
</dbReference>
<protein>
    <recommendedName>
        <fullName evidence="5">E3 ubiquitin-protein ligase RNF138</fullName>
    </recommendedName>
    <alternativeName>
        <fullName evidence="7">RING finger protein 138</fullName>
    </alternativeName>
    <alternativeName>
        <fullName evidence="6">RING-type E3 ubiquitin transferase RNF138</fullName>
    </alternativeName>
</protein>
<evidence type="ECO:0000313" key="10">
    <source>
        <dbReference type="EMBL" id="KAG9333829.1"/>
    </source>
</evidence>
<evidence type="ECO:0000256" key="3">
    <source>
        <dbReference type="ARBA" id="ARBA00022833"/>
    </source>
</evidence>
<dbReference type="CDD" id="cd16544">
    <property type="entry name" value="RING-HC_RNF138"/>
    <property type="match status" value="1"/>
</dbReference>
<dbReference type="SMART" id="SM00184">
    <property type="entry name" value="RING"/>
    <property type="match status" value="2"/>
</dbReference>
<dbReference type="GO" id="GO:0000724">
    <property type="term" value="P:double-strand break repair via homologous recombination"/>
    <property type="evidence" value="ECO:0007669"/>
    <property type="project" value="TreeGrafter"/>
</dbReference>
<dbReference type="GO" id="GO:0010792">
    <property type="term" value="P:DNA double-strand break processing involved in repair via single-strand annealing"/>
    <property type="evidence" value="ECO:0007669"/>
    <property type="project" value="TreeGrafter"/>
</dbReference>
<organism evidence="10 11">
    <name type="scientific">Albula glossodonta</name>
    <name type="common">roundjaw bonefish</name>
    <dbReference type="NCBI Taxonomy" id="121402"/>
    <lineage>
        <taxon>Eukaryota</taxon>
        <taxon>Metazoa</taxon>
        <taxon>Chordata</taxon>
        <taxon>Craniata</taxon>
        <taxon>Vertebrata</taxon>
        <taxon>Euteleostomi</taxon>
        <taxon>Actinopterygii</taxon>
        <taxon>Neopterygii</taxon>
        <taxon>Teleostei</taxon>
        <taxon>Albuliformes</taxon>
        <taxon>Albulidae</taxon>
        <taxon>Albula</taxon>
    </lineage>
</organism>
<dbReference type="InterPro" id="IPR052498">
    <property type="entry name" value="E3_ubiq-protein_ligase_RNF138"/>
</dbReference>
<feature type="domain" description="RING-type" evidence="9">
    <location>
        <begin position="97"/>
        <end position="137"/>
    </location>
</feature>
<dbReference type="InterPro" id="IPR013083">
    <property type="entry name" value="Znf_RING/FYVE/PHD"/>
</dbReference>
<dbReference type="GO" id="GO:0061630">
    <property type="term" value="F:ubiquitin protein ligase activity"/>
    <property type="evidence" value="ECO:0007669"/>
    <property type="project" value="TreeGrafter"/>
</dbReference>
<dbReference type="GO" id="GO:0008270">
    <property type="term" value="F:zinc ion binding"/>
    <property type="evidence" value="ECO:0007669"/>
    <property type="project" value="UniProtKB-KW"/>
</dbReference>
<keyword evidence="2 8" id="KW-0863">Zinc-finger</keyword>
<evidence type="ECO:0000256" key="7">
    <source>
        <dbReference type="ARBA" id="ARBA00041652"/>
    </source>
</evidence>
<comment type="caution">
    <text evidence="10">The sequence shown here is derived from an EMBL/GenBank/DDBJ whole genome shotgun (WGS) entry which is preliminary data.</text>
</comment>
<evidence type="ECO:0000256" key="2">
    <source>
        <dbReference type="ARBA" id="ARBA00022771"/>
    </source>
</evidence>
<gene>
    <name evidence="10" type="ORF">JZ751_010046</name>
</gene>
<evidence type="ECO:0000256" key="4">
    <source>
        <dbReference type="ARBA" id="ARBA00022843"/>
    </source>
</evidence>
<evidence type="ECO:0000256" key="6">
    <source>
        <dbReference type="ARBA" id="ARBA00041476"/>
    </source>
</evidence>
<evidence type="ECO:0000259" key="9">
    <source>
        <dbReference type="PROSITE" id="PS50089"/>
    </source>
</evidence>
<dbReference type="Proteomes" id="UP000824540">
    <property type="component" value="Unassembled WGS sequence"/>
</dbReference>
<reference evidence="10" key="1">
    <citation type="thesis" date="2021" institute="BYU ScholarsArchive" country="Provo, UT, USA">
        <title>Applications of and Algorithms for Genome Assembly and Genomic Analyses with an Emphasis on Marine Teleosts.</title>
        <authorList>
            <person name="Pickett B.D."/>
        </authorList>
    </citation>
    <scope>NUCLEOTIDE SEQUENCE</scope>
    <source>
        <strain evidence="10">HI-2016</strain>
    </source>
</reference>
<accession>A0A8T2MZW2</accession>
<dbReference type="EMBL" id="JAFBMS010000173">
    <property type="protein sequence ID" value="KAG9333829.1"/>
    <property type="molecule type" value="Genomic_DNA"/>
</dbReference>
<dbReference type="OrthoDB" id="7873042at2759"/>
<proteinExistence type="predicted"/>
<dbReference type="AlphaFoldDB" id="A0A8T2MZW2"/>
<evidence type="ECO:0000256" key="5">
    <source>
        <dbReference type="ARBA" id="ARBA00039332"/>
    </source>
</evidence>
<keyword evidence="1" id="KW-0479">Metal-binding</keyword>
<dbReference type="SUPFAM" id="SSF57850">
    <property type="entry name" value="RING/U-box"/>
    <property type="match status" value="1"/>
</dbReference>
<dbReference type="Gene3D" id="3.30.40.10">
    <property type="entry name" value="Zinc/RING finger domain, C3HC4 (zinc finger)"/>
    <property type="match status" value="1"/>
</dbReference>
<evidence type="ECO:0000256" key="8">
    <source>
        <dbReference type="PROSITE-ProRule" id="PRU00175"/>
    </source>
</evidence>
<dbReference type="PANTHER" id="PTHR46968:SF2">
    <property type="entry name" value="E3 UBIQUITIN-PROTEIN LIGASE RNF138"/>
    <property type="match status" value="1"/>
</dbReference>
<dbReference type="Pfam" id="PF13923">
    <property type="entry name" value="zf-C3HC4_2"/>
    <property type="match status" value="1"/>
</dbReference>
<evidence type="ECO:0000256" key="1">
    <source>
        <dbReference type="ARBA" id="ARBA00022723"/>
    </source>
</evidence>
<dbReference type="GO" id="GO:0005634">
    <property type="term" value="C:nucleus"/>
    <property type="evidence" value="ECO:0007669"/>
    <property type="project" value="TreeGrafter"/>
</dbReference>